<reference evidence="2" key="1">
    <citation type="submission" date="2018-04" db="EMBL/GenBank/DDBJ databases">
        <title>Draft genome sequence of the Candidatus Spirobacillus cienkowskii, a pathogen of freshwater Daphnia species, reconstructed from hemolymph metagenomic reads.</title>
        <authorList>
            <person name="Bresciani L."/>
            <person name="Lemos L.N."/>
            <person name="Wale N."/>
            <person name="Lin J.Y."/>
            <person name="Fernandes G.R."/>
            <person name="Duffy M.A."/>
            <person name="Rodrigues J.M."/>
        </authorList>
    </citation>
    <scope>NUCLEOTIDE SEQUENCE [LARGE SCALE GENOMIC DNA]</scope>
    <source>
        <strain evidence="2">Binning01</strain>
    </source>
</reference>
<keyword evidence="1" id="KW-0472">Membrane</keyword>
<protein>
    <submittedName>
        <fullName evidence="2">Uncharacterized protein</fullName>
    </submittedName>
</protein>
<evidence type="ECO:0000313" key="3">
    <source>
        <dbReference type="Proteomes" id="UP000253934"/>
    </source>
</evidence>
<keyword evidence="1" id="KW-0812">Transmembrane</keyword>
<name>A0A369KSD9_9BACT</name>
<feature type="transmembrane region" description="Helical" evidence="1">
    <location>
        <begin position="172"/>
        <end position="189"/>
    </location>
</feature>
<gene>
    <name evidence="2" type="ORF">DCC88_05900</name>
</gene>
<feature type="transmembrane region" description="Helical" evidence="1">
    <location>
        <begin position="71"/>
        <end position="92"/>
    </location>
</feature>
<evidence type="ECO:0000313" key="2">
    <source>
        <dbReference type="EMBL" id="RDB36310.1"/>
    </source>
</evidence>
<dbReference type="EMBL" id="QOVW01000063">
    <property type="protein sequence ID" value="RDB36310.1"/>
    <property type="molecule type" value="Genomic_DNA"/>
</dbReference>
<sequence>MSKNSFSNLMISNISKFSIDIKYFYFIIPALFVYTGIKTSSLILNWEKNLSYYLPKNILIENAVNLSLLQIFYLSALVFFSLITSASIIRFCAGIILIKSQLKVQRFFSFITTIIFFITAEKDGFFFGDEEYKTGWLIELAKFYNILLLLFIFLSLILLYISLNKNKVSQRVRISFIFLIFIIYLFYDFKSIRSFREETKNNIENIDINFILLNYNEKKIKDLKNNEYFKYILDKFKTKETTISLVSNNNLSNMTSFLTGLYPFESGIRNDLPNNSTIDYLNSFIKKYKNTKYYIYTSNIAKPSSLGGIIKNFDNGIVCDNDLNSMFTYLKIKALNYFFIFIPNNFILNNFPKVLCLKNYSNFNDNILHDLYRATNINSNKKIFLSFIDEDEKSFDILKIIEKFNETIESNKIKINLIFIDSQSLYSRIIELTNDKKFEPTRTIITQFSNKQILYFPISNKFEYQEILDEKINEINTPIVVEKRITISQNLNFISSLNLKRKYICYDNEGNIQYSGIFEKKSNKIPLEILINKISFEHSLCEKFIENSFINDINLPLNNNTFKKIFLFNLDKI</sequence>
<feature type="transmembrane region" description="Helical" evidence="1">
    <location>
        <begin position="140"/>
        <end position="160"/>
    </location>
</feature>
<feature type="transmembrane region" description="Helical" evidence="1">
    <location>
        <begin position="104"/>
        <end position="120"/>
    </location>
</feature>
<keyword evidence="3" id="KW-1185">Reference proteome</keyword>
<evidence type="ECO:0000256" key="1">
    <source>
        <dbReference type="SAM" id="Phobius"/>
    </source>
</evidence>
<keyword evidence="1" id="KW-1133">Transmembrane helix</keyword>
<dbReference type="AlphaFoldDB" id="A0A369KSD9"/>
<proteinExistence type="predicted"/>
<feature type="transmembrane region" description="Helical" evidence="1">
    <location>
        <begin position="21"/>
        <end position="44"/>
    </location>
</feature>
<comment type="caution">
    <text evidence="2">The sequence shown here is derived from an EMBL/GenBank/DDBJ whole genome shotgun (WGS) entry which is preliminary data.</text>
</comment>
<accession>A0A369KSD9</accession>
<organism evidence="2 3">
    <name type="scientific">Spirobacillus cienkowskii</name>
    <dbReference type="NCBI Taxonomy" id="495820"/>
    <lineage>
        <taxon>Bacteria</taxon>
        <taxon>Pseudomonadati</taxon>
        <taxon>Bdellovibrionota</taxon>
        <taxon>Oligoflexia</taxon>
        <taxon>Silvanigrellales</taxon>
        <taxon>Spirobacillus</taxon>
    </lineage>
</organism>
<dbReference type="Proteomes" id="UP000253934">
    <property type="component" value="Unassembled WGS sequence"/>
</dbReference>